<reference evidence="2" key="1">
    <citation type="journal article" date="2014" name="Int. J. Syst. Evol. Microbiol.">
        <title>Complete genome sequence of Corynebacterium casei LMG S-19264T (=DSM 44701T), isolated from a smear-ripened cheese.</title>
        <authorList>
            <consortium name="US DOE Joint Genome Institute (JGI-PGF)"/>
            <person name="Walter F."/>
            <person name="Albersmeier A."/>
            <person name="Kalinowski J."/>
            <person name="Ruckert C."/>
        </authorList>
    </citation>
    <scope>NUCLEOTIDE SEQUENCE</scope>
    <source>
        <strain evidence="2">KCTC 12710</strain>
    </source>
</reference>
<keyword evidence="3" id="KW-1185">Reference proteome</keyword>
<name>A0A918RFG2_9FLAO</name>
<dbReference type="RefSeq" id="WP_189362684.1">
    <property type="nucleotide sequence ID" value="NZ_BMWZ01000011.1"/>
</dbReference>
<reference evidence="2" key="2">
    <citation type="submission" date="2020-09" db="EMBL/GenBank/DDBJ databases">
        <authorList>
            <person name="Sun Q."/>
            <person name="Kim S."/>
        </authorList>
    </citation>
    <scope>NUCLEOTIDE SEQUENCE</scope>
    <source>
        <strain evidence="2">KCTC 12710</strain>
    </source>
</reference>
<gene>
    <name evidence="2" type="ORF">GCM10007028_34420</name>
</gene>
<evidence type="ECO:0000313" key="3">
    <source>
        <dbReference type="Proteomes" id="UP000636004"/>
    </source>
</evidence>
<evidence type="ECO:0000313" key="2">
    <source>
        <dbReference type="EMBL" id="GGZ93113.1"/>
    </source>
</evidence>
<dbReference type="AlphaFoldDB" id="A0A918RFG2"/>
<feature type="domain" description="Glycosyltransferase 2-like" evidence="1">
    <location>
        <begin position="5"/>
        <end position="95"/>
    </location>
</feature>
<dbReference type="EMBL" id="BMWZ01000011">
    <property type="protein sequence ID" value="GGZ93113.1"/>
    <property type="molecule type" value="Genomic_DNA"/>
</dbReference>
<sequence length="149" mass="17159">MKLGIIIICHNNENEIDKDFYFKYSNKIKELEICLVNNESNDNTNEILKVINEQCERVSVVNVKKKKSDISAVKAGARYMFNQFNIEHLGYVTCLNSTDMKVLIEAIKQNVLVLINLNIALINQSEIKPTKFQRLFSITDYLSRINGVN</sequence>
<dbReference type="InterPro" id="IPR029044">
    <property type="entry name" value="Nucleotide-diphossugar_trans"/>
</dbReference>
<dbReference type="Pfam" id="PF00535">
    <property type="entry name" value="Glycos_transf_2"/>
    <property type="match status" value="1"/>
</dbReference>
<protein>
    <recommendedName>
        <fullName evidence="1">Glycosyltransferase 2-like domain-containing protein</fullName>
    </recommendedName>
</protein>
<dbReference type="InterPro" id="IPR001173">
    <property type="entry name" value="Glyco_trans_2-like"/>
</dbReference>
<dbReference type="Gene3D" id="3.90.550.10">
    <property type="entry name" value="Spore Coat Polysaccharide Biosynthesis Protein SpsA, Chain A"/>
    <property type="match status" value="1"/>
</dbReference>
<dbReference type="SUPFAM" id="SSF53448">
    <property type="entry name" value="Nucleotide-diphospho-sugar transferases"/>
    <property type="match status" value="1"/>
</dbReference>
<comment type="caution">
    <text evidence="2">The sequence shown here is derived from an EMBL/GenBank/DDBJ whole genome shotgun (WGS) entry which is preliminary data.</text>
</comment>
<accession>A0A918RFG2</accession>
<dbReference type="Proteomes" id="UP000636004">
    <property type="component" value="Unassembled WGS sequence"/>
</dbReference>
<organism evidence="2 3">
    <name type="scientific">Algibacter mikhailovii</name>
    <dbReference type="NCBI Taxonomy" id="425498"/>
    <lineage>
        <taxon>Bacteria</taxon>
        <taxon>Pseudomonadati</taxon>
        <taxon>Bacteroidota</taxon>
        <taxon>Flavobacteriia</taxon>
        <taxon>Flavobacteriales</taxon>
        <taxon>Flavobacteriaceae</taxon>
        <taxon>Algibacter</taxon>
    </lineage>
</organism>
<evidence type="ECO:0000259" key="1">
    <source>
        <dbReference type="Pfam" id="PF00535"/>
    </source>
</evidence>
<proteinExistence type="predicted"/>